<gene>
    <name evidence="3" type="ORF">TEK04_12940</name>
</gene>
<feature type="transmembrane region" description="Helical" evidence="1">
    <location>
        <begin position="261"/>
        <end position="280"/>
    </location>
</feature>
<dbReference type="SMART" id="SM00014">
    <property type="entry name" value="acidPPc"/>
    <property type="match status" value="2"/>
</dbReference>
<feature type="transmembrane region" description="Helical" evidence="1">
    <location>
        <begin position="12"/>
        <end position="33"/>
    </location>
</feature>
<dbReference type="PANTHER" id="PTHR14969:SF13">
    <property type="entry name" value="AT30094P"/>
    <property type="match status" value="1"/>
</dbReference>
<feature type="transmembrane region" description="Helical" evidence="1">
    <location>
        <begin position="168"/>
        <end position="190"/>
    </location>
</feature>
<feature type="transmembrane region" description="Helical" evidence="1">
    <location>
        <begin position="196"/>
        <end position="216"/>
    </location>
</feature>
<name>A0ABU8DUU2_9ACTN</name>
<proteinExistence type="predicted"/>
<feature type="transmembrane region" description="Helical" evidence="1">
    <location>
        <begin position="71"/>
        <end position="90"/>
    </location>
</feature>
<evidence type="ECO:0000313" key="4">
    <source>
        <dbReference type="Proteomes" id="UP001361570"/>
    </source>
</evidence>
<feature type="transmembrane region" description="Helical" evidence="1">
    <location>
        <begin position="97"/>
        <end position="118"/>
    </location>
</feature>
<dbReference type="InterPro" id="IPR000326">
    <property type="entry name" value="PAP2/HPO"/>
</dbReference>
<reference evidence="3 4" key="1">
    <citation type="submission" date="2024-03" db="EMBL/GenBank/DDBJ databases">
        <title>Draft genome sequence of Klenkia sp. LSe6-5.</title>
        <authorList>
            <person name="Duangmal K."/>
            <person name="Chantavorakit T."/>
        </authorList>
    </citation>
    <scope>NUCLEOTIDE SEQUENCE [LARGE SCALE GENOMIC DNA]</scope>
    <source>
        <strain evidence="3 4">LSe6-5</strain>
    </source>
</reference>
<dbReference type="InterPro" id="IPR036938">
    <property type="entry name" value="PAP2/HPO_sf"/>
</dbReference>
<dbReference type="SUPFAM" id="SSF48317">
    <property type="entry name" value="Acid phosphatase/Vanadium-dependent haloperoxidase"/>
    <property type="match status" value="2"/>
</dbReference>
<evidence type="ECO:0000259" key="2">
    <source>
        <dbReference type="SMART" id="SM00014"/>
    </source>
</evidence>
<feature type="domain" description="Phosphatidic acid phosphatase type 2/haloperoxidase" evidence="2">
    <location>
        <begin position="94"/>
        <end position="210"/>
    </location>
</feature>
<dbReference type="PANTHER" id="PTHR14969">
    <property type="entry name" value="SPHINGOSINE-1-PHOSPHATE PHOSPHOHYDROLASE"/>
    <property type="match status" value="1"/>
</dbReference>
<evidence type="ECO:0000256" key="1">
    <source>
        <dbReference type="SAM" id="Phobius"/>
    </source>
</evidence>
<feature type="transmembrane region" description="Helical" evidence="1">
    <location>
        <begin position="341"/>
        <end position="362"/>
    </location>
</feature>
<dbReference type="Pfam" id="PF01569">
    <property type="entry name" value="PAP2"/>
    <property type="match status" value="2"/>
</dbReference>
<accession>A0ABU8DUU2</accession>
<feature type="transmembrane region" description="Helical" evidence="1">
    <location>
        <begin position="382"/>
        <end position="402"/>
    </location>
</feature>
<feature type="transmembrane region" description="Helical" evidence="1">
    <location>
        <begin position="310"/>
        <end position="334"/>
    </location>
</feature>
<dbReference type="EMBL" id="JBAPLU010000012">
    <property type="protein sequence ID" value="MEI4272630.1"/>
    <property type="molecule type" value="Genomic_DNA"/>
</dbReference>
<dbReference type="Gene3D" id="1.20.144.10">
    <property type="entry name" value="Phosphatidic acid phosphatase type 2/haloperoxidase"/>
    <property type="match status" value="2"/>
</dbReference>
<sequence>MRGAGARFGTRVALGWGSVVGLAAVFGVLWLLVVRAWAPLGALDGDVAAGLNEVVRRSPGTVDVLRTATDLGGTGTSVVVLLLTGASLLVRDQRRLAAFVAVTGLGLWVLVPLTKAVVDRARPVVDVPVVAVPANASFPSGHAMASLVTWGVVALVALPVVHRRARPWLVAVLAVVVVAVGVTRLALGVHFVSDVLAGWALGACWLAATALAFRGWQHDTGRRSREPWDGLEVDRRQARELRVPAATAPAVWPSARRLGPVAVLLGGALIGLGLLVVGPLQGTPLLQADDAVAAWFVQQRTGDRTVLADLVGSLAGTQVFVAVSVATATLAVALTRSLRPAVFVLVAVAGELLLYLVVSQVVGRARPDVVDLTTGLPVGAGWPSGHAGAAVAVHGALALLVLRCARGRWRWAVPALAVLVALGVGTARLYVAAHHPSDVLAGYVLGGVWLMACARVLLPPPRRTG</sequence>
<comment type="caution">
    <text evidence="3">The sequence shown here is derived from an EMBL/GenBank/DDBJ whole genome shotgun (WGS) entry which is preliminary data.</text>
</comment>
<dbReference type="RefSeq" id="WP_336404760.1">
    <property type="nucleotide sequence ID" value="NZ_JBAPLU010000012.1"/>
</dbReference>
<feature type="transmembrane region" description="Helical" evidence="1">
    <location>
        <begin position="411"/>
        <end position="433"/>
    </location>
</feature>
<keyword evidence="4" id="KW-1185">Reference proteome</keyword>
<keyword evidence="1" id="KW-0812">Transmembrane</keyword>
<feature type="domain" description="Phosphatidic acid phosphatase type 2/haloperoxidase" evidence="2">
    <location>
        <begin position="338"/>
        <end position="454"/>
    </location>
</feature>
<evidence type="ECO:0000313" key="3">
    <source>
        <dbReference type="EMBL" id="MEI4272630.1"/>
    </source>
</evidence>
<feature type="transmembrane region" description="Helical" evidence="1">
    <location>
        <begin position="138"/>
        <end position="161"/>
    </location>
</feature>
<keyword evidence="1" id="KW-1133">Transmembrane helix</keyword>
<feature type="transmembrane region" description="Helical" evidence="1">
    <location>
        <begin position="439"/>
        <end position="458"/>
    </location>
</feature>
<protein>
    <submittedName>
        <fullName evidence="3">Phosphatase PAP2 family protein</fullName>
    </submittedName>
</protein>
<keyword evidence="1" id="KW-0472">Membrane</keyword>
<dbReference type="Proteomes" id="UP001361570">
    <property type="component" value="Unassembled WGS sequence"/>
</dbReference>
<organism evidence="3 4">
    <name type="scientific">Klenkia sesuvii</name>
    <dbReference type="NCBI Taxonomy" id="3103137"/>
    <lineage>
        <taxon>Bacteria</taxon>
        <taxon>Bacillati</taxon>
        <taxon>Actinomycetota</taxon>
        <taxon>Actinomycetes</taxon>
        <taxon>Geodermatophilales</taxon>
        <taxon>Geodermatophilaceae</taxon>
        <taxon>Klenkia</taxon>
    </lineage>
</organism>